<dbReference type="Proteomes" id="UP000219335">
    <property type="component" value="Unassembled WGS sequence"/>
</dbReference>
<protein>
    <submittedName>
        <fullName evidence="1">Uncharacterized protein</fullName>
    </submittedName>
</protein>
<dbReference type="RefSeq" id="WP_097103497.1">
    <property type="nucleotide sequence ID" value="NZ_OCMU01000001.1"/>
</dbReference>
<dbReference type="EMBL" id="OCMU01000001">
    <property type="protein sequence ID" value="SOD15907.1"/>
    <property type="molecule type" value="Genomic_DNA"/>
</dbReference>
<organism evidence="1 2">
    <name type="scientific">Nitrosomonas ureae</name>
    <dbReference type="NCBI Taxonomy" id="44577"/>
    <lineage>
        <taxon>Bacteria</taxon>
        <taxon>Pseudomonadati</taxon>
        <taxon>Pseudomonadota</taxon>
        <taxon>Betaproteobacteria</taxon>
        <taxon>Nitrosomonadales</taxon>
        <taxon>Nitrosomonadaceae</taxon>
        <taxon>Nitrosomonas</taxon>
    </lineage>
</organism>
<reference evidence="1 2" key="1">
    <citation type="submission" date="2017-09" db="EMBL/GenBank/DDBJ databases">
        <authorList>
            <person name="Ehlers B."/>
            <person name="Leendertz F.H."/>
        </authorList>
    </citation>
    <scope>NUCLEOTIDE SEQUENCE [LARGE SCALE GENOMIC DNA]</scope>
    <source>
        <strain evidence="1 2">Nm42</strain>
    </source>
</reference>
<gene>
    <name evidence="1" type="ORF">SAMN06297164_0137</name>
</gene>
<name>A0A286A1X2_9PROT</name>
<evidence type="ECO:0000313" key="1">
    <source>
        <dbReference type="EMBL" id="SOD15907.1"/>
    </source>
</evidence>
<accession>A0A286A1X2</accession>
<dbReference type="AlphaFoldDB" id="A0A286A1X2"/>
<evidence type="ECO:0000313" key="2">
    <source>
        <dbReference type="Proteomes" id="UP000219335"/>
    </source>
</evidence>
<proteinExistence type="predicted"/>
<sequence>MKIIELAQSLGISRQLAYRHIARGMPTENLELAKEWRKRNLDITQTKQWRIDGNKGIKYSMNKTNRDNKGINNVG</sequence>